<protein>
    <submittedName>
        <fullName evidence="2">Uncharacterized protein</fullName>
    </submittedName>
</protein>
<dbReference type="AlphaFoldDB" id="A0A1H7K6I6"/>
<accession>A0A1H7K6I6</accession>
<organism evidence="2 3">
    <name type="scientific">Olivibacter domesticus</name>
    <name type="common">Pseudosphingobacterium domesticum</name>
    <dbReference type="NCBI Taxonomy" id="407022"/>
    <lineage>
        <taxon>Bacteria</taxon>
        <taxon>Pseudomonadati</taxon>
        <taxon>Bacteroidota</taxon>
        <taxon>Sphingobacteriia</taxon>
        <taxon>Sphingobacteriales</taxon>
        <taxon>Sphingobacteriaceae</taxon>
        <taxon>Olivibacter</taxon>
    </lineage>
</organism>
<keyword evidence="1" id="KW-0812">Transmembrane</keyword>
<keyword evidence="1" id="KW-1133">Transmembrane helix</keyword>
<dbReference type="EMBL" id="FOAF01000001">
    <property type="protein sequence ID" value="SEK82478.1"/>
    <property type="molecule type" value="Genomic_DNA"/>
</dbReference>
<feature type="transmembrane region" description="Helical" evidence="1">
    <location>
        <begin position="129"/>
        <end position="149"/>
    </location>
</feature>
<evidence type="ECO:0000313" key="3">
    <source>
        <dbReference type="Proteomes" id="UP000199421"/>
    </source>
</evidence>
<evidence type="ECO:0000313" key="2">
    <source>
        <dbReference type="EMBL" id="SEK82478.1"/>
    </source>
</evidence>
<dbReference type="Proteomes" id="UP000199421">
    <property type="component" value="Unassembled WGS sequence"/>
</dbReference>
<gene>
    <name evidence="2" type="ORF">SAMN05661044_01249</name>
</gene>
<name>A0A1H7K6I6_OLID1</name>
<dbReference type="RefSeq" id="WP_093320279.1">
    <property type="nucleotide sequence ID" value="NZ_FOAF01000001.1"/>
</dbReference>
<keyword evidence="3" id="KW-1185">Reference proteome</keyword>
<keyword evidence="1" id="KW-0472">Membrane</keyword>
<evidence type="ECO:0000256" key="1">
    <source>
        <dbReference type="SAM" id="Phobius"/>
    </source>
</evidence>
<reference evidence="3" key="1">
    <citation type="submission" date="2016-10" db="EMBL/GenBank/DDBJ databases">
        <authorList>
            <person name="Varghese N."/>
            <person name="Submissions S."/>
        </authorList>
    </citation>
    <scope>NUCLEOTIDE SEQUENCE [LARGE SCALE GENOMIC DNA]</scope>
    <source>
        <strain evidence="3">DSM 18733</strain>
    </source>
</reference>
<dbReference type="OrthoDB" id="639802at2"/>
<dbReference type="STRING" id="407022.SAMN05661044_01249"/>
<proteinExistence type="predicted"/>
<sequence length="444" mass="50963">MNEQYGQTEKLDFFNSLDACCQQIALKVGKEDISVWKNSDYIKLGALLYRETKITISENTLKRIFGKLKTSTRYYPQKATRDALAQFIGHRDWYEFELLQNSQLAPPNTNQHKKKQHLTQPNSKKKNRLAFYIITGVAVVSAITFFVFFKNQNELVGVQLLCLNPEGKTPHSAIFKLQSEDILEADHPNFSISFDDGRSKRTSFKDSLLNHYYDNPGRYFPVLYHHDRPIDTAIVYLRSKGWSAIASMQADTTRVYPILNNKVLDPNSPMFSLMDVYRAGVDTTKTFFLEYANIKPSTIKADNLEFHTYVETSGNRPGVRCSQVDIVIYGEYGYHYFIITKPECVAWSRCKFSDNIREGGKDDLRQLGHDLSKGGSLKLRILNKNVQLFVNDTLSMKTSYRKPIGNLMGIKIIFAGVGHFSDLDVMDLKTKQHYLSDKINLIYN</sequence>